<dbReference type="Pfam" id="PF13532">
    <property type="entry name" value="2OG-FeII_Oxy_2"/>
    <property type="match status" value="1"/>
</dbReference>
<dbReference type="GO" id="GO:0035516">
    <property type="term" value="F:broad specificity oxidative DNA demethylase activity"/>
    <property type="evidence" value="ECO:0007669"/>
    <property type="project" value="TreeGrafter"/>
</dbReference>
<dbReference type="GO" id="GO:0035513">
    <property type="term" value="P:oxidative RNA demethylation"/>
    <property type="evidence" value="ECO:0007669"/>
    <property type="project" value="TreeGrafter"/>
</dbReference>
<evidence type="ECO:0000256" key="6">
    <source>
        <dbReference type="SAM" id="MobiDB-lite"/>
    </source>
</evidence>
<dbReference type="InterPro" id="IPR027450">
    <property type="entry name" value="AlkB-like"/>
</dbReference>
<dbReference type="InterPro" id="IPR005123">
    <property type="entry name" value="Oxoglu/Fe-dep_dioxygenase_dom"/>
</dbReference>
<organism evidence="8 9">
    <name type="scientific">Magallana gigas</name>
    <name type="common">Pacific oyster</name>
    <name type="synonym">Crassostrea gigas</name>
    <dbReference type="NCBI Taxonomy" id="29159"/>
    <lineage>
        <taxon>Eukaryota</taxon>
        <taxon>Metazoa</taxon>
        <taxon>Spiralia</taxon>
        <taxon>Lophotrochozoa</taxon>
        <taxon>Mollusca</taxon>
        <taxon>Bivalvia</taxon>
        <taxon>Autobranchia</taxon>
        <taxon>Pteriomorphia</taxon>
        <taxon>Ostreida</taxon>
        <taxon>Ostreoidea</taxon>
        <taxon>Ostreidae</taxon>
        <taxon>Magallana</taxon>
    </lineage>
</organism>
<dbReference type="PROSITE" id="PS51471">
    <property type="entry name" value="FE2OG_OXY"/>
    <property type="match status" value="1"/>
</dbReference>
<dbReference type="GO" id="GO:0008198">
    <property type="term" value="F:ferrous iron binding"/>
    <property type="evidence" value="ECO:0007669"/>
    <property type="project" value="TreeGrafter"/>
</dbReference>
<dbReference type="Gene3D" id="2.60.120.590">
    <property type="entry name" value="Alpha-ketoglutarate-dependent dioxygenase AlkB-like"/>
    <property type="match status" value="1"/>
</dbReference>
<protein>
    <recommendedName>
        <fullName evidence="7">Fe2OG dioxygenase domain-containing protein</fullName>
    </recommendedName>
</protein>
<evidence type="ECO:0000256" key="1">
    <source>
        <dbReference type="ARBA" id="ARBA00022723"/>
    </source>
</evidence>
<dbReference type="PANTHER" id="PTHR16557">
    <property type="entry name" value="ALKYLATED DNA REPAIR PROTEIN ALKB-RELATED"/>
    <property type="match status" value="1"/>
</dbReference>
<dbReference type="EnsemblMetazoa" id="G12644.4">
    <property type="protein sequence ID" value="G12644.4:cds"/>
    <property type="gene ID" value="G12644"/>
</dbReference>
<keyword evidence="9" id="KW-1185">Reference proteome</keyword>
<evidence type="ECO:0000256" key="2">
    <source>
        <dbReference type="ARBA" id="ARBA00022964"/>
    </source>
</evidence>
<dbReference type="GO" id="GO:0035515">
    <property type="term" value="F:oxidative RNA demethylase activity"/>
    <property type="evidence" value="ECO:0007669"/>
    <property type="project" value="TreeGrafter"/>
</dbReference>
<feature type="compositionally biased region" description="Basic and acidic residues" evidence="6">
    <location>
        <begin position="296"/>
        <end position="310"/>
    </location>
</feature>
<dbReference type="InterPro" id="IPR004574">
    <property type="entry name" value="Alkb"/>
</dbReference>
<dbReference type="SUPFAM" id="SSF51197">
    <property type="entry name" value="Clavaminate synthase-like"/>
    <property type="match status" value="1"/>
</dbReference>
<dbReference type="SMR" id="A0A8W8I6V4"/>
<comment type="cofactor">
    <cofactor evidence="5">
        <name>Fe(2+)</name>
        <dbReference type="ChEBI" id="CHEBI:29033"/>
    </cofactor>
    <text evidence="5">Binds 1 Fe(2+) ion per subunit.</text>
</comment>
<dbReference type="OrthoDB" id="6614653at2759"/>
<evidence type="ECO:0000256" key="4">
    <source>
        <dbReference type="ARBA" id="ARBA00023004"/>
    </source>
</evidence>
<name>A0A8W8I6V4_MAGGI</name>
<dbReference type="AlphaFoldDB" id="A0A8W8I6V4"/>
<evidence type="ECO:0000256" key="5">
    <source>
        <dbReference type="PIRSR" id="PIRSR604574-2"/>
    </source>
</evidence>
<dbReference type="Proteomes" id="UP000005408">
    <property type="component" value="Unassembled WGS sequence"/>
</dbReference>
<dbReference type="GO" id="GO:0005737">
    <property type="term" value="C:cytoplasm"/>
    <property type="evidence" value="ECO:0007669"/>
    <property type="project" value="TreeGrafter"/>
</dbReference>
<keyword evidence="2" id="KW-0223">Dioxygenase</keyword>
<feature type="domain" description="Fe2OG dioxygenase" evidence="7">
    <location>
        <begin position="193"/>
        <end position="288"/>
    </location>
</feature>
<reference evidence="8" key="1">
    <citation type="submission" date="2022-08" db="UniProtKB">
        <authorList>
            <consortium name="EnsemblMetazoa"/>
        </authorList>
    </citation>
    <scope>IDENTIFICATION</scope>
    <source>
        <strain evidence="8">05x7-T-G4-1.051#20</strain>
    </source>
</reference>
<keyword evidence="3" id="KW-0560">Oxidoreductase</keyword>
<dbReference type="PANTHER" id="PTHR16557:SF2">
    <property type="entry name" value="NUCLEIC ACID DIOXYGENASE ALKBH1"/>
    <property type="match status" value="1"/>
</dbReference>
<evidence type="ECO:0000259" key="7">
    <source>
        <dbReference type="PROSITE" id="PS51471"/>
    </source>
</evidence>
<keyword evidence="4 5" id="KW-0408">Iron</keyword>
<accession>A0A8W8I6V4</accession>
<keyword evidence="1 5" id="KW-0479">Metal-binding</keyword>
<proteinExistence type="predicted"/>
<evidence type="ECO:0000313" key="9">
    <source>
        <dbReference type="Proteomes" id="UP000005408"/>
    </source>
</evidence>
<dbReference type="GO" id="GO:0005634">
    <property type="term" value="C:nucleus"/>
    <property type="evidence" value="ECO:0007669"/>
    <property type="project" value="TreeGrafter"/>
</dbReference>
<evidence type="ECO:0000256" key="3">
    <source>
        <dbReference type="ARBA" id="ARBA00023002"/>
    </source>
</evidence>
<feature type="binding site" evidence="5">
    <location>
        <position position="267"/>
    </location>
    <ligand>
        <name>Fe cation</name>
        <dbReference type="ChEBI" id="CHEBI:24875"/>
        <note>catalytic</note>
    </ligand>
</feature>
<feature type="region of interest" description="Disordered" evidence="6">
    <location>
        <begin position="291"/>
        <end position="310"/>
    </location>
</feature>
<feature type="binding site" evidence="5">
    <location>
        <position position="213"/>
    </location>
    <ligand>
        <name>Fe cation</name>
        <dbReference type="ChEBI" id="CHEBI:24875"/>
        <note>catalytic</note>
    </ligand>
</feature>
<dbReference type="OMA" id="YKRRDPP"/>
<evidence type="ECO:0000313" key="8">
    <source>
        <dbReference type="EnsemblMetazoa" id="G12644.4:cds"/>
    </source>
</evidence>
<dbReference type="EnsemblMetazoa" id="G12644.2">
    <property type="protein sequence ID" value="G12644.2:cds"/>
    <property type="gene ID" value="G12644"/>
</dbReference>
<dbReference type="InterPro" id="IPR037151">
    <property type="entry name" value="AlkB-like_sf"/>
</dbReference>
<sequence length="378" mass="43132">MDLYGQDSETVDGEQDLFKPEYKKYKRKDIKLDLGDVIDFTKQNNMDIVQEIVLQESQHPAVRGLKPVKEWKSYAIKGFPGFIFIRNPFEDGHQRYWIERCVLDYPNKPSKTILDNLVDMSNVSDVWLTSQKESGSNITNKDSLIMKLRWATMGYNYEWNSRAYYDEMKSQFPSDLHELCRFIASTIGYHNFSAETAIVNYYHMSGDMGPHKDISEIDHDAPLLSFSFGQDALFLLGGLTKATKPVCLSLHSGDVCIMYGDCRLVYHAVPRILSADKDNLKHCYNFNEDSPYHGNKTSEENDPKSPDVSEGLAARRQEVQWGLFSQYVQCTRINMNVRQVLPPGGTNIADYPQPVCPSVNCKTGKTSSIHNDTEQTQS</sequence>
<feature type="binding site" evidence="5">
    <location>
        <position position="211"/>
    </location>
    <ligand>
        <name>Fe cation</name>
        <dbReference type="ChEBI" id="CHEBI:24875"/>
        <note>catalytic</note>
    </ligand>
</feature>